<gene>
    <name evidence="2" type="ORF">K458DRAFT_486372</name>
</gene>
<dbReference type="PANTHER" id="PTHR35606:SF4">
    <property type="entry name" value="CELLULOSE-BINDING FAMILY II PROTEIN"/>
    <property type="match status" value="1"/>
</dbReference>
<reference evidence="2" key="1">
    <citation type="journal article" date="2020" name="Stud. Mycol.">
        <title>101 Dothideomycetes genomes: a test case for predicting lifestyles and emergence of pathogens.</title>
        <authorList>
            <person name="Haridas S."/>
            <person name="Albert R."/>
            <person name="Binder M."/>
            <person name="Bloem J."/>
            <person name="Labutti K."/>
            <person name="Salamov A."/>
            <person name="Andreopoulos B."/>
            <person name="Baker S."/>
            <person name="Barry K."/>
            <person name="Bills G."/>
            <person name="Bluhm B."/>
            <person name="Cannon C."/>
            <person name="Castanera R."/>
            <person name="Culley D."/>
            <person name="Daum C."/>
            <person name="Ezra D."/>
            <person name="Gonzalez J."/>
            <person name="Henrissat B."/>
            <person name="Kuo A."/>
            <person name="Liang C."/>
            <person name="Lipzen A."/>
            <person name="Lutzoni F."/>
            <person name="Magnuson J."/>
            <person name="Mondo S."/>
            <person name="Nolan M."/>
            <person name="Ohm R."/>
            <person name="Pangilinan J."/>
            <person name="Park H.-J."/>
            <person name="Ramirez L."/>
            <person name="Alfaro M."/>
            <person name="Sun H."/>
            <person name="Tritt A."/>
            <person name="Yoshinaga Y."/>
            <person name="Zwiers L.-H."/>
            <person name="Turgeon B."/>
            <person name="Goodwin S."/>
            <person name="Spatafora J."/>
            <person name="Crous P."/>
            <person name="Grigoriev I."/>
        </authorList>
    </citation>
    <scope>NUCLEOTIDE SEQUENCE</scope>
    <source>
        <strain evidence="2">CBS 122367</strain>
    </source>
</reference>
<organism evidence="2 3">
    <name type="scientific">Lentithecium fluviatile CBS 122367</name>
    <dbReference type="NCBI Taxonomy" id="1168545"/>
    <lineage>
        <taxon>Eukaryota</taxon>
        <taxon>Fungi</taxon>
        <taxon>Dikarya</taxon>
        <taxon>Ascomycota</taxon>
        <taxon>Pezizomycotina</taxon>
        <taxon>Dothideomycetes</taxon>
        <taxon>Pleosporomycetidae</taxon>
        <taxon>Pleosporales</taxon>
        <taxon>Massarineae</taxon>
        <taxon>Lentitheciaceae</taxon>
        <taxon>Lentithecium</taxon>
    </lineage>
</organism>
<sequence length="295" mass="32388">MKYAFALSALAASAYPAAVPIDASPICKFNTRALTGDIATPISKRDLNQTTWNPPSNLIAGLKEVWDHTVSTRPNDLNFKNYGYDQVMAGKGKIGYCVRWESSQKLTAAQRAKTQAKLSEQYNKWIAALAGFEKFPYKTVEVKVVGWAVKNKGLLEGDVSGINVYTDLDSGGAPQCSEGCGRFFHQDGDYSKCAAGAAAHYDNSLWLTEGFGGGAGGDWGQRIGSEYFMQNIDAANIHILLHEMGHTFALDDFYDWTPSTGGAFIMNAGGAMQITEFDAWMARDWWRNIKSRYGL</sequence>
<name>A0A6G1J898_9PLEO</name>
<dbReference type="OrthoDB" id="94998at2759"/>
<feature type="chain" id="PRO_5026217120" description="Cellulose-binding family II protein" evidence="1">
    <location>
        <begin position="17"/>
        <end position="295"/>
    </location>
</feature>
<evidence type="ECO:0000313" key="2">
    <source>
        <dbReference type="EMBL" id="KAF2686413.1"/>
    </source>
</evidence>
<protein>
    <recommendedName>
        <fullName evidence="4">Cellulose-binding family II protein</fullName>
    </recommendedName>
</protein>
<dbReference type="Proteomes" id="UP000799291">
    <property type="component" value="Unassembled WGS sequence"/>
</dbReference>
<proteinExistence type="predicted"/>
<keyword evidence="3" id="KW-1185">Reference proteome</keyword>
<evidence type="ECO:0000256" key="1">
    <source>
        <dbReference type="SAM" id="SignalP"/>
    </source>
</evidence>
<feature type="signal peptide" evidence="1">
    <location>
        <begin position="1"/>
        <end position="16"/>
    </location>
</feature>
<dbReference type="AlphaFoldDB" id="A0A6G1J898"/>
<dbReference type="SUPFAM" id="SSF55486">
    <property type="entry name" value="Metalloproteases ('zincins'), catalytic domain"/>
    <property type="match status" value="1"/>
</dbReference>
<accession>A0A6G1J898</accession>
<dbReference type="PANTHER" id="PTHR35606">
    <property type="entry name" value="CELLULOSE-BINDING FAMILY II PROTEIN"/>
    <property type="match status" value="1"/>
</dbReference>
<evidence type="ECO:0000313" key="3">
    <source>
        <dbReference type="Proteomes" id="UP000799291"/>
    </source>
</evidence>
<keyword evidence="1" id="KW-0732">Signal</keyword>
<dbReference type="EMBL" id="MU005577">
    <property type="protein sequence ID" value="KAF2686413.1"/>
    <property type="molecule type" value="Genomic_DNA"/>
</dbReference>
<evidence type="ECO:0008006" key="4">
    <source>
        <dbReference type="Google" id="ProtNLM"/>
    </source>
</evidence>